<dbReference type="Gene3D" id="2.130.10.130">
    <property type="entry name" value="Integrin alpha, N-terminal"/>
    <property type="match status" value="1"/>
</dbReference>
<feature type="compositionally biased region" description="Basic and acidic residues" evidence="2">
    <location>
        <begin position="113"/>
        <end position="126"/>
    </location>
</feature>
<feature type="region of interest" description="Disordered" evidence="2">
    <location>
        <begin position="32"/>
        <end position="52"/>
    </location>
</feature>
<dbReference type="AlphaFoldDB" id="B5HQF8"/>
<dbReference type="HOGENOM" id="CLU_1980414_0_0_11"/>
<dbReference type="SUPFAM" id="SSF69318">
    <property type="entry name" value="Integrin alpha N-terminal domain"/>
    <property type="match status" value="1"/>
</dbReference>
<evidence type="ECO:0008006" key="5">
    <source>
        <dbReference type="Google" id="ProtNLM"/>
    </source>
</evidence>
<protein>
    <recommendedName>
        <fullName evidence="5">Integrin-like protein</fullName>
    </recommendedName>
</protein>
<accession>B5HQF8</accession>
<reference evidence="3" key="1">
    <citation type="submission" date="2009-10" db="EMBL/GenBank/DDBJ databases">
        <title>The genome sequence of Streptomyces sviceus strain ATCC 29083.</title>
        <authorList>
            <consortium name="The Broad Institute Genome Sequencing Platform"/>
            <consortium name="Broad Institute Microbial Sequencing Center"/>
            <person name="Fischbach M."/>
            <person name="Godfrey P."/>
            <person name="Ward D."/>
            <person name="Young S."/>
            <person name="Zeng Q."/>
            <person name="Koehrsen M."/>
            <person name="Alvarado L."/>
            <person name="Berlin A.M."/>
            <person name="Bochicchio J."/>
            <person name="Borenstein D."/>
            <person name="Chapman S.B."/>
            <person name="Chen Z."/>
            <person name="Engels R."/>
            <person name="Freedman E."/>
            <person name="Gellesch M."/>
            <person name="Goldberg J."/>
            <person name="Griggs A."/>
            <person name="Gujja S."/>
            <person name="Heilman E.R."/>
            <person name="Heiman D.I."/>
            <person name="Hepburn T.A."/>
            <person name="Howarth C."/>
            <person name="Jen D."/>
            <person name="Larson L."/>
            <person name="Lewis B."/>
            <person name="Mehta T."/>
            <person name="Park D."/>
            <person name="Pearson M."/>
            <person name="Richards J."/>
            <person name="Roberts A."/>
            <person name="Saif S."/>
            <person name="Shea T.D."/>
            <person name="Shenoy N."/>
            <person name="Sisk P."/>
            <person name="Stolte C."/>
            <person name="Sykes S.N."/>
            <person name="Thomson T."/>
            <person name="Walk T."/>
            <person name="White J."/>
            <person name="Yandava C."/>
            <person name="Straight P."/>
            <person name="Clardy J."/>
            <person name="Hung D."/>
            <person name="Kolter R."/>
            <person name="Mekalanos J."/>
            <person name="Walker S."/>
            <person name="Walsh C.T."/>
            <person name="Wieland-Brown L.C."/>
            <person name="Haas B."/>
            <person name="Nusbaum C."/>
            <person name="Birren B."/>
        </authorList>
    </citation>
    <scope>NUCLEOTIDE SEQUENCE [LARGE SCALE GENOMIC DNA]</scope>
    <source>
        <strain evidence="3">ATCC 29083</strain>
    </source>
</reference>
<dbReference type="RefSeq" id="WP_007383940.1">
    <property type="nucleotide sequence ID" value="NZ_CM000951.1"/>
</dbReference>
<proteinExistence type="predicted"/>
<name>B5HQF8_STRX2</name>
<evidence type="ECO:0000256" key="1">
    <source>
        <dbReference type="ARBA" id="ARBA00022729"/>
    </source>
</evidence>
<feature type="compositionally biased region" description="Basic and acidic residues" evidence="2">
    <location>
        <begin position="87"/>
        <end position="99"/>
    </location>
</feature>
<dbReference type="EMBL" id="CM000951">
    <property type="protein sequence ID" value="EDY55063.1"/>
    <property type="molecule type" value="Genomic_DNA"/>
</dbReference>
<dbReference type="Proteomes" id="UP000002785">
    <property type="component" value="Chromosome"/>
</dbReference>
<evidence type="ECO:0000256" key="2">
    <source>
        <dbReference type="SAM" id="MobiDB-lite"/>
    </source>
</evidence>
<keyword evidence="4" id="KW-1185">Reference proteome</keyword>
<gene>
    <name evidence="3" type="ORF">SSEG_01643</name>
</gene>
<evidence type="ECO:0000313" key="4">
    <source>
        <dbReference type="Proteomes" id="UP000002785"/>
    </source>
</evidence>
<evidence type="ECO:0000313" key="3">
    <source>
        <dbReference type="EMBL" id="EDY55063.1"/>
    </source>
</evidence>
<keyword evidence="1" id="KW-0732">Signal</keyword>
<dbReference type="InterPro" id="IPR013517">
    <property type="entry name" value="FG-GAP"/>
</dbReference>
<dbReference type="InterPro" id="IPR028994">
    <property type="entry name" value="Integrin_alpha_N"/>
</dbReference>
<feature type="region of interest" description="Disordered" evidence="2">
    <location>
        <begin position="71"/>
        <end position="126"/>
    </location>
</feature>
<organism evidence="3 4">
    <name type="scientific">Streptomyces sviceus (strain ATCC 29083 / DSM 924 / JCM 4929 / NBRC 13980 / NCIMB 11184 / NRRL 5439 / UC 5370)</name>
    <dbReference type="NCBI Taxonomy" id="463191"/>
    <lineage>
        <taxon>Bacteria</taxon>
        <taxon>Bacillati</taxon>
        <taxon>Actinomycetota</taxon>
        <taxon>Actinomycetes</taxon>
        <taxon>Kitasatosporales</taxon>
        <taxon>Streptomycetaceae</taxon>
        <taxon>Streptomyces</taxon>
    </lineage>
</organism>
<sequence>MTQDAWFLRGGSAGPTTKYRLSQFTSGVATAATKNDGFGSDLSAGDTDGDGYPDLAVSVPEEKVGAVKYAGGQGPAGVEHVLQPEPDAPRHGVRRRDGGGSRAQCDRAVAAVGERKADQAVGERVR</sequence>
<dbReference type="Pfam" id="PF01839">
    <property type="entry name" value="FG-GAP"/>
    <property type="match status" value="1"/>
</dbReference>